<dbReference type="SUPFAM" id="SSF51703">
    <property type="entry name" value="Cobalamin (vitamin B12)-dependent enzymes"/>
    <property type="match status" value="1"/>
</dbReference>
<organism evidence="7 8">
    <name type="scientific">Roseibium polysiphoniae</name>
    <dbReference type="NCBI Taxonomy" id="2571221"/>
    <lineage>
        <taxon>Bacteria</taxon>
        <taxon>Pseudomonadati</taxon>
        <taxon>Pseudomonadota</taxon>
        <taxon>Alphaproteobacteria</taxon>
        <taxon>Hyphomicrobiales</taxon>
        <taxon>Stappiaceae</taxon>
        <taxon>Roseibium</taxon>
    </lineage>
</organism>
<comment type="cofactor">
    <cofactor evidence="1">
        <name>adenosylcob(III)alamin</name>
        <dbReference type="ChEBI" id="CHEBI:18408"/>
    </cofactor>
</comment>
<gene>
    <name evidence="7" type="ORF">DYI23_00430</name>
</gene>
<evidence type="ECO:0000313" key="7">
    <source>
        <dbReference type="EMBL" id="MBS8258669.1"/>
    </source>
</evidence>
<dbReference type="SUPFAM" id="SSF52242">
    <property type="entry name" value="Cobalamin (vitamin B12)-binding domain"/>
    <property type="match status" value="1"/>
</dbReference>
<evidence type="ECO:0000256" key="2">
    <source>
        <dbReference type="ARBA" id="ARBA00008465"/>
    </source>
</evidence>
<dbReference type="AlphaFoldDB" id="A0A944GQS1"/>
<dbReference type="PANTHER" id="PTHR48101:SF4">
    <property type="entry name" value="METHYLMALONYL-COA MUTASE, MITOCHONDRIAL"/>
    <property type="match status" value="1"/>
</dbReference>
<feature type="domain" description="Methylmalonyl-CoA mutase alpha/beta chain catalytic" evidence="6">
    <location>
        <begin position="61"/>
        <end position="449"/>
    </location>
</feature>
<dbReference type="Pfam" id="PF01642">
    <property type="entry name" value="MM_CoA_mutase"/>
    <property type="match status" value="1"/>
</dbReference>
<dbReference type="RefSeq" id="WP_213214445.1">
    <property type="nucleotide sequence ID" value="NZ_QTKU01000001.1"/>
</dbReference>
<accession>A0A944GQS1</accession>
<name>A0A944GQS1_9HYPH</name>
<keyword evidence="4" id="KW-0413">Isomerase</keyword>
<dbReference type="GO" id="GO:0019678">
    <property type="term" value="P:propionate metabolic process, methylmalonyl pathway"/>
    <property type="evidence" value="ECO:0007669"/>
    <property type="project" value="TreeGrafter"/>
</dbReference>
<dbReference type="PANTHER" id="PTHR48101">
    <property type="entry name" value="METHYLMALONYL-COA MUTASE, MITOCHONDRIAL-RELATED"/>
    <property type="match status" value="1"/>
</dbReference>
<dbReference type="Gene3D" id="3.20.20.240">
    <property type="entry name" value="Methylmalonyl-CoA mutase"/>
    <property type="match status" value="1"/>
</dbReference>
<dbReference type="InterPro" id="IPR016176">
    <property type="entry name" value="Cbl-dep_enz_cat"/>
</dbReference>
<evidence type="ECO:0000256" key="1">
    <source>
        <dbReference type="ARBA" id="ARBA00001922"/>
    </source>
</evidence>
<evidence type="ECO:0000259" key="6">
    <source>
        <dbReference type="Pfam" id="PF01642"/>
    </source>
</evidence>
<dbReference type="GO" id="GO:0031419">
    <property type="term" value="F:cobalamin binding"/>
    <property type="evidence" value="ECO:0007669"/>
    <property type="project" value="UniProtKB-KW"/>
</dbReference>
<dbReference type="InterPro" id="IPR036724">
    <property type="entry name" value="Cobalamin-bd_sf"/>
</dbReference>
<dbReference type="InterPro" id="IPR006099">
    <property type="entry name" value="MeMalonylCoA_mutase_a/b_cat"/>
</dbReference>
<dbReference type="EMBL" id="QTKU01000001">
    <property type="protein sequence ID" value="MBS8258669.1"/>
    <property type="molecule type" value="Genomic_DNA"/>
</dbReference>
<dbReference type="GO" id="GO:0046872">
    <property type="term" value="F:metal ion binding"/>
    <property type="evidence" value="ECO:0007669"/>
    <property type="project" value="InterPro"/>
</dbReference>
<dbReference type="Proteomes" id="UP000705379">
    <property type="component" value="Unassembled WGS sequence"/>
</dbReference>
<reference evidence="7" key="2">
    <citation type="journal article" date="2021" name="Microorganisms">
        <title>Bacterial Dimethylsulfoniopropionate Biosynthesis in the East China Sea.</title>
        <authorList>
            <person name="Liu J."/>
            <person name="Zhang Y."/>
            <person name="Liu J."/>
            <person name="Zhong H."/>
            <person name="Williams B.T."/>
            <person name="Zheng Y."/>
            <person name="Curson A.R.J."/>
            <person name="Sun C."/>
            <person name="Sun H."/>
            <person name="Song D."/>
            <person name="Wagner Mackenzie B."/>
            <person name="Bermejo Martinez A."/>
            <person name="Todd J.D."/>
            <person name="Zhang X.H."/>
        </authorList>
    </citation>
    <scope>NUCLEOTIDE SEQUENCE</scope>
    <source>
        <strain evidence="7">AESS21</strain>
    </source>
</reference>
<evidence type="ECO:0000256" key="4">
    <source>
        <dbReference type="ARBA" id="ARBA00023235"/>
    </source>
</evidence>
<comment type="similarity">
    <text evidence="2">Belongs to the methylmalonyl-CoA mutase family.</text>
</comment>
<protein>
    <submittedName>
        <fullName evidence="7">Methylmalonyl-CoA mutase</fullName>
    </submittedName>
</protein>
<reference evidence="7" key="1">
    <citation type="submission" date="2018-08" db="EMBL/GenBank/DDBJ databases">
        <authorList>
            <person name="Jin W."/>
            <person name="Wang H."/>
            <person name="Yang Y."/>
            <person name="Li M."/>
            <person name="Liu J."/>
        </authorList>
    </citation>
    <scope>NUCLEOTIDE SEQUENCE</scope>
    <source>
        <strain evidence="7">AESS21</strain>
    </source>
</reference>
<evidence type="ECO:0000313" key="8">
    <source>
        <dbReference type="Proteomes" id="UP000705379"/>
    </source>
</evidence>
<evidence type="ECO:0000256" key="5">
    <source>
        <dbReference type="ARBA" id="ARBA00023285"/>
    </source>
</evidence>
<proteinExistence type="inferred from homology"/>
<dbReference type="Gene3D" id="3.40.50.280">
    <property type="entry name" value="Cobalamin-binding domain"/>
    <property type="match status" value="1"/>
</dbReference>
<dbReference type="GO" id="GO:0004494">
    <property type="term" value="F:methylmalonyl-CoA mutase activity"/>
    <property type="evidence" value="ECO:0007669"/>
    <property type="project" value="UniProtKB-EC"/>
</dbReference>
<keyword evidence="3" id="KW-0846">Cobalamin</keyword>
<sequence length="660" mass="70230">MTLNLPQNFLSQSEDAWLAAVDRALKGAPRTKLHGKTDEGIDIAPLYNRRADVEPRKAREAQQPWTVFQRIDIPDAASANRQIHEDLEGGADGLELIFETAETTEGSSGVRVNSLADMETLLDGVYLDLIKLRISAGYAGNGFLAMLIAYLEKKAIDPARVEINLGNDPASRLASSGRLNLPLEEHWARFGDAINALEQMGANSCCFGADGRVWHGGGAGAAEELACTMATNIAYMRALSGREIPVANWQNHLSVVLTADADQIGTIAKARAARRIWASILDACGLPQTPLNLHMQTSFRMLTDVDPWVNLLRNTVATFAAGIGGADGITVLPHTRSIGLPDGFARRLARNTQSILLEESQLHMVADPSAGSGAIEARTEALVSSAWARLQEIEAEGGIFDALACGTLIEKISSAASQRNLDVARRKRPITGVSEFPSLDEKPVSVLEDQSVELEGLGAAVEVSDSATGERFRSMRTAFANGATIAGLLPLAMSDTPAFSITPLRRMRLAEPFEQLRDRADTNAGGPPQIFLACLGPLAQFTARASWVANAFAAGGIHSLGGEAMDSLEDLIGAFKASDARIACLVSSDSVYQDQAVDAAKAFKAAGAEHLYLAGKPGDLEADLQAAGVDTYIYAGGNLLELLQELHARLGMAPGEEALA</sequence>
<comment type="caution">
    <text evidence="7">The sequence shown here is derived from an EMBL/GenBank/DDBJ whole genome shotgun (WGS) entry which is preliminary data.</text>
</comment>
<dbReference type="GO" id="GO:0005737">
    <property type="term" value="C:cytoplasm"/>
    <property type="evidence" value="ECO:0007669"/>
    <property type="project" value="TreeGrafter"/>
</dbReference>
<evidence type="ECO:0000256" key="3">
    <source>
        <dbReference type="ARBA" id="ARBA00022628"/>
    </source>
</evidence>
<keyword evidence="5" id="KW-0170">Cobalt</keyword>